<organism evidence="8 9">
    <name type="scientific">Chytriomyces confervae</name>
    <dbReference type="NCBI Taxonomy" id="246404"/>
    <lineage>
        <taxon>Eukaryota</taxon>
        <taxon>Fungi</taxon>
        <taxon>Fungi incertae sedis</taxon>
        <taxon>Chytridiomycota</taxon>
        <taxon>Chytridiomycota incertae sedis</taxon>
        <taxon>Chytridiomycetes</taxon>
        <taxon>Chytridiales</taxon>
        <taxon>Chytriomycetaceae</taxon>
        <taxon>Chytriomyces</taxon>
    </lineage>
</organism>
<feature type="domain" description="VPS13-like middle region" evidence="5">
    <location>
        <begin position="1053"/>
        <end position="1591"/>
    </location>
</feature>
<dbReference type="InterPro" id="IPR056747">
    <property type="entry name" value="VPS13-like_M"/>
</dbReference>
<feature type="domain" description="Intermembrane lipid transfer protein VPS13-like C-terminal" evidence="7">
    <location>
        <begin position="2866"/>
        <end position="2974"/>
    </location>
</feature>
<evidence type="ECO:0000259" key="6">
    <source>
        <dbReference type="Pfam" id="PF25036"/>
    </source>
</evidence>
<comment type="caution">
    <text evidence="8">The sequence shown here is derived from an EMBL/GenBank/DDBJ whole genome shotgun (WGS) entry which is preliminary data.</text>
</comment>
<dbReference type="GO" id="GO:0006623">
    <property type="term" value="P:protein targeting to vacuole"/>
    <property type="evidence" value="ECO:0007669"/>
    <property type="project" value="TreeGrafter"/>
</dbReference>
<comment type="similarity">
    <text evidence="1">Belongs to the VPS13 family.</text>
</comment>
<dbReference type="OrthoDB" id="428159at2759"/>
<protein>
    <recommendedName>
        <fullName evidence="10">Vacuolar protein sorting-associated protein</fullName>
    </recommendedName>
</protein>
<sequence>MFESVISLLLNKFLGDYVANLETNQLSVGIWAGDVVLHNLRLKREALDKFNLPVEVLEGFLGDLTLKIPWNDLKTKPVRVFIKNMFLLVAPKADSDYDQDLEQERAHKAKMERVEAAEMLNAKEKLPDDKQNATFVTQLITKIVDNLQISIQNIHIRYEDKQRDIPFSMGFTLSEFSAASTDENWNEAFIHEEIGIIHKLIRLESLAIYFNTESVSLAGMSVEESIKIFTQLIANEKNIPEVNRYILKPVSGQGKFLINKSPKKGDVKYSGFLDFDEFGFVSQKYRKFKPPRSITPLMDPSAWFKFAGTCVLNDIHEKNKKWTWNYFAERRDNRVLYIKLFKASKSVSNPSLFPPEDADLLRMLERRLSFEDIRFYRSIANNQLKKEKALKTATSPSTQAPPTTIGWISSFWAAPETDEGSKKEDPAFSDDQMKKLMDTIEYDPEASLATADIPKDTVLLHLEWALKKGSLALKKEGGKEDFLSVVFDKFTAIADQMPNSVTGNVSLGGMTVTDGTTPGTLYPILIQAIQDKGIQSDGYEKIPFFSLDFEHNPLDERADEAVSLKMLPLQVVLNPTAINGVIDFFAVPTSEQEAMTAIKSVAQGLTAQTRAGLEFALSKHRTLDAKIDIAAPIFVLPESCTEKATVVVVDAGHLNVESDLVNKDAKKLIESKTGTEYTEADFIKLKSLLYDRFTCVLSSVQVVIGPSLESCLVEVSDASTNTHLHFLERADILFNVELSILPKLSNHIKTIITGKLPRLHLNMSDRKYRSFMKILDIVTRRHPTATDEPGEPQIESKPERWMEHGNIDFLLPTDDEDDSFFDAEESIPKESSQASQETAPDAILMQFVFEIGQVSASLRKSDLENQVHHSKVLADLKISGFNLTFNQRPYDYNVKIQINSISIEDKLELHGRTLTVPRYLLYPSSTTSGSVPSADENLMLIEYNSMKPDSPDYKGVDQDVKVSFASVDLNLVKESVLYLYDFVLYTFTTVEAGRQAEARKRHEEGLSLTSAPQSAVSPSVMVVHVDFKSVNFLINQNNTRIATASFGALNLVVTLKLGRILVSGRLGNMSVVDDVTRNESSRASRELLRIEGAEVADFFYETFNPLYPDYPGYDSFLKLRAGSARIRFNEPLLNELSSYLSEFLKMHLLMDAARKAVEYQEVNARSKYDLDIESPIIEFPDSLMMSDKTMLVYLGKILAKNKFITTSDGSVLTKIAADIMSMKLVSNFSVDGNDELGELMEDVNIHVHCEFLKSVTETLVPPSQIVVSTNAIKLKLTTRQYKFVLEILDAIGKFFGGSKKATVAPNVDSVEDIHASTTSLAPTILSDLSAQIPSITLEICEEEWINSAWSEKPIAQFVISRFEYQSMTNSLQESETEYHISCLNIFDIRKDGDNLFREIMPSLVRTQDQFCLRIHKDKFGGSNYVASLDTFKFILVMDHLFLMRSFFVSPFSAEKKEEPVADNGLTEGSYDFEALDLFKYRVNIVNVEIILLQDPKVGNSEAIMLQGKELVISYDLVTTLSTKEMGMFFCVMDNRSETTLRFIQNFDLTMVMDNRLSAPGHQLTAVNIDISTLMLRVSFRDVGLITDIFNKAMSLGGGSSKSEPKERGSVPGIIMAREKIQVSTQGIRIIIIDDLNELQLPLYDFVIDKLFFEVSDWSTTLRVDTGLKLHVNNFNVKNSHWEPLIEGFEFYLNVSRENEKMSVDIYSQKKLELNLSHVFIESTLNTMALLKKQPQTRDRSARSTAIAPYILRNKTGYPMTLWIETTGDGLDTQLQDLGNNEEIPWRFDDWRVMRENVSPTPNKLSIQMRGQEWETLKAIPVDREGVKTYILRPSVNRIAHRLVCEVKMRKNVKVVTFRSTTVVHNLTGLHVDVQIVSGKNRQPLHLFSLAPGEECCVPIESSYYDKIYVRPHESFGYNWSNEALFWKDLQGEELRGPSLISCSSKDAATAAFGFQVNVVHPYENTISTYPFLMMKLLPPFQLENLLPFDFRYVVYDKDSRQEHRGTLSKGQIDPIHTVNPTHSLLLSIELIGIGFKPSEVAILSNADVDYRDEQLILRDSEDQELQLRIKYSDNLEFGGRKVSIYSPYVILNRTGLDMLYSSRSLMSTSRLVAGQGPKQRRDQTAPFMFSYSNFEPLSNRALARIADSDWSKPISFEAVGSSFDLIIPCSNQGQEAHLGVKVQEGEGKYFLSKVITFSPRFMIKNAMNEDLHCRQDPKQQPTLIKAKTSMPLIHFSEGNMRLLFLRLAGLMDEWSSPFNINQVGRTYVKLGRMGSSEEELIRVEVLLENATLFIIFSREEGRWPIRIENKSDVNVQFWQHNSAKRYDLPPGQSRPYAWDNPSLPLKTIILNVNGRDRQVDIREIGQLLPFKYPHTDGSGRAGIMTIQVVAEGPTLVISLGNYIEAKSVYKQLSGRKSISSTSSADEDFQKLNKEIKEHVTVQIRLEGIGISVIDKQVKELLYASAKNIEFAYVDTSMAQSITFSINWLQIDNQLYGSLDPIFMYPSVLPKEGEESFHPVFMASLSKSKDSSYGVDFYNWFTILLQEISIDLDEDFLFSLINFAKFEVPGWEKTDVEMFDMMTIPEPKQTDADTRMYFEKFLLQPIQFNISFQRTQGGNVDLSSRESRNVLTFLFDVFTMTVGNMHDAPIRLNALEIYHPIVTLSQLVDLMLTFYSQEIVGQLHKVIGSADFLGNPVGLFNNIGSGVKDFFYEPIQGFEITRPQDFGVGLAKGTSSLVKKTVYGVSDTLSKFTGSVSKGLAVITLDEEYQQKRRLSSVRNRPKHALYGVTNGVASFGSSVASGITGVLSKPVEGYSKEGVGGFFKGLGKGLVGVVSKPVIGVFDLATNVSEGIRNTTTVFDKELEKIRLPRFVSKDGILTPYDSREAMGLKLLKGLEGGRYFKEDYFAHLELRIEDLIVFVTSNRVMLAKARSGKVDWEISYDDLQLVRIDNGGITLIKKGAQQARARIIPCPDQASAQWLLNRIERMFGAYSRLE</sequence>
<dbReference type="Pfam" id="PF25036">
    <property type="entry name" value="VPS13_VAB"/>
    <property type="match status" value="1"/>
</dbReference>
<evidence type="ECO:0000313" key="8">
    <source>
        <dbReference type="EMBL" id="TPX77930.1"/>
    </source>
</evidence>
<dbReference type="InterPro" id="IPR056748">
    <property type="entry name" value="VPS13-like_C"/>
</dbReference>
<feature type="domain" description="Chorein N-terminal" evidence="4">
    <location>
        <begin position="283"/>
        <end position="800"/>
    </location>
</feature>
<dbReference type="Pfam" id="PF25033">
    <property type="entry name" value="VPS13_M"/>
    <property type="match status" value="2"/>
</dbReference>
<dbReference type="GO" id="GO:0045324">
    <property type="term" value="P:late endosome to vacuole transport"/>
    <property type="evidence" value="ECO:0007669"/>
    <property type="project" value="TreeGrafter"/>
</dbReference>
<evidence type="ECO:0000259" key="5">
    <source>
        <dbReference type="Pfam" id="PF25033"/>
    </source>
</evidence>
<dbReference type="InterPro" id="IPR009543">
    <property type="entry name" value="VPS13_VAB"/>
</dbReference>
<evidence type="ECO:0000256" key="3">
    <source>
        <dbReference type="ARBA" id="ARBA00023055"/>
    </source>
</evidence>
<dbReference type="PANTHER" id="PTHR16166:SF93">
    <property type="entry name" value="INTERMEMBRANE LIPID TRANSFER PROTEIN VPS13"/>
    <property type="match status" value="1"/>
</dbReference>
<dbReference type="STRING" id="246404.A0A507FQE8"/>
<dbReference type="Pfam" id="PF12624">
    <property type="entry name" value="VPS13_N"/>
    <property type="match status" value="2"/>
</dbReference>
<evidence type="ECO:0000256" key="2">
    <source>
        <dbReference type="ARBA" id="ARBA00022448"/>
    </source>
</evidence>
<name>A0A507FQE8_9FUNG</name>
<accession>A0A507FQE8</accession>
<dbReference type="GO" id="GO:0045053">
    <property type="term" value="P:protein retention in Golgi apparatus"/>
    <property type="evidence" value="ECO:0007669"/>
    <property type="project" value="TreeGrafter"/>
</dbReference>
<dbReference type="EMBL" id="QEAP01000012">
    <property type="protein sequence ID" value="TPX77930.1"/>
    <property type="molecule type" value="Genomic_DNA"/>
</dbReference>
<dbReference type="Pfam" id="PF25037">
    <property type="entry name" value="VPS13_C"/>
    <property type="match status" value="1"/>
</dbReference>
<keyword evidence="9" id="KW-1185">Reference proteome</keyword>
<proteinExistence type="inferred from homology"/>
<gene>
    <name evidence="8" type="ORF">CcCBS67573_g00829</name>
</gene>
<dbReference type="GO" id="GO:0007005">
    <property type="term" value="P:mitochondrion organization"/>
    <property type="evidence" value="ECO:0007669"/>
    <property type="project" value="TreeGrafter"/>
</dbReference>
<dbReference type="InterPro" id="IPR026847">
    <property type="entry name" value="VPS13"/>
</dbReference>
<evidence type="ECO:0000313" key="9">
    <source>
        <dbReference type="Proteomes" id="UP000320333"/>
    </source>
</evidence>
<feature type="domain" description="Chorein N-terminal" evidence="4">
    <location>
        <begin position="1"/>
        <end position="280"/>
    </location>
</feature>
<feature type="domain" description="Vacuolar protein sorting-associated protein 13 VPS13 adaptor binding" evidence="6">
    <location>
        <begin position="1789"/>
        <end position="2342"/>
    </location>
</feature>
<keyword evidence="3" id="KW-0445">Lipid transport</keyword>
<keyword evidence="2" id="KW-0813">Transport</keyword>
<evidence type="ECO:0008006" key="10">
    <source>
        <dbReference type="Google" id="ProtNLM"/>
    </source>
</evidence>
<dbReference type="InterPro" id="IPR026854">
    <property type="entry name" value="VPS13_N"/>
</dbReference>
<feature type="domain" description="VPS13-like middle region" evidence="5">
    <location>
        <begin position="1597"/>
        <end position="1726"/>
    </location>
</feature>
<dbReference type="PANTHER" id="PTHR16166">
    <property type="entry name" value="VACUOLAR PROTEIN SORTING-ASSOCIATED PROTEIN VPS13"/>
    <property type="match status" value="1"/>
</dbReference>
<evidence type="ECO:0000259" key="4">
    <source>
        <dbReference type="Pfam" id="PF12624"/>
    </source>
</evidence>
<dbReference type="Proteomes" id="UP000320333">
    <property type="component" value="Unassembled WGS sequence"/>
</dbReference>
<evidence type="ECO:0000259" key="7">
    <source>
        <dbReference type="Pfam" id="PF25037"/>
    </source>
</evidence>
<dbReference type="GO" id="GO:0006869">
    <property type="term" value="P:lipid transport"/>
    <property type="evidence" value="ECO:0007669"/>
    <property type="project" value="UniProtKB-KW"/>
</dbReference>
<reference evidence="8 9" key="1">
    <citation type="journal article" date="2019" name="Sci. Rep.">
        <title>Comparative genomics of chytrid fungi reveal insights into the obligate biotrophic and pathogenic lifestyle of Synchytrium endobioticum.</title>
        <authorList>
            <person name="van de Vossenberg B.T.L.H."/>
            <person name="Warris S."/>
            <person name="Nguyen H.D.T."/>
            <person name="van Gent-Pelzer M.P.E."/>
            <person name="Joly D.L."/>
            <person name="van de Geest H.C."/>
            <person name="Bonants P.J.M."/>
            <person name="Smith D.S."/>
            <person name="Levesque C.A."/>
            <person name="van der Lee T.A.J."/>
        </authorList>
    </citation>
    <scope>NUCLEOTIDE SEQUENCE [LARGE SCALE GENOMIC DNA]</scope>
    <source>
        <strain evidence="8 9">CBS 675.73</strain>
    </source>
</reference>
<evidence type="ECO:0000256" key="1">
    <source>
        <dbReference type="ARBA" id="ARBA00006545"/>
    </source>
</evidence>